<dbReference type="RefSeq" id="WP_241347570.1">
    <property type="nucleotide sequence ID" value="NZ_JAKZGP010000013.1"/>
</dbReference>
<evidence type="ECO:0000256" key="1">
    <source>
        <dbReference type="SAM" id="Phobius"/>
    </source>
</evidence>
<feature type="transmembrane region" description="Helical" evidence="1">
    <location>
        <begin position="6"/>
        <end position="26"/>
    </location>
</feature>
<keyword evidence="1" id="KW-0812">Transmembrane</keyword>
<dbReference type="EMBL" id="JAKZGP010000013">
    <property type="protein sequence ID" value="MCH7409219.1"/>
    <property type="molecule type" value="Genomic_DNA"/>
</dbReference>
<accession>A0ABS9UYM4</accession>
<evidence type="ECO:0000313" key="2">
    <source>
        <dbReference type="EMBL" id="MCH7409219.1"/>
    </source>
</evidence>
<evidence type="ECO:0000313" key="3">
    <source>
        <dbReference type="Proteomes" id="UP001165489"/>
    </source>
</evidence>
<dbReference type="Pfam" id="PF05751">
    <property type="entry name" value="FixH"/>
    <property type="match status" value="1"/>
</dbReference>
<sequence>MDWGKGIVIVIAAFVVFMIGLVTICMKQDDIHLVTQQYYEEEIKYQEQIDKISNAKSLEYKVLDYNAKLKALSLNVPESAIGTIHFFRPSDARLDSKLNFQEIKTEDGLVDLAMLMPGYWRVKVSWENEGVLYYDEIKIDI</sequence>
<dbReference type="Proteomes" id="UP001165489">
    <property type="component" value="Unassembled WGS sequence"/>
</dbReference>
<name>A0ABS9UYM4_9BACT</name>
<proteinExistence type="predicted"/>
<keyword evidence="1" id="KW-0472">Membrane</keyword>
<keyword evidence="3" id="KW-1185">Reference proteome</keyword>
<protein>
    <submittedName>
        <fullName evidence="2">FixH family protein</fullName>
    </submittedName>
</protein>
<keyword evidence="1" id="KW-1133">Transmembrane helix</keyword>
<reference evidence="2" key="1">
    <citation type="submission" date="2022-03" db="EMBL/GenBank/DDBJ databases">
        <title>De novo assembled genomes of Belliella spp. (Cyclobacteriaceae) strains.</title>
        <authorList>
            <person name="Szabo A."/>
            <person name="Korponai K."/>
            <person name="Felfoldi T."/>
        </authorList>
    </citation>
    <scope>NUCLEOTIDE SEQUENCE</scope>
    <source>
        <strain evidence="2">DSM 111904</strain>
    </source>
</reference>
<organism evidence="2 3">
    <name type="scientific">Belliella filtrata</name>
    <dbReference type="NCBI Taxonomy" id="2923435"/>
    <lineage>
        <taxon>Bacteria</taxon>
        <taxon>Pseudomonadati</taxon>
        <taxon>Bacteroidota</taxon>
        <taxon>Cytophagia</taxon>
        <taxon>Cytophagales</taxon>
        <taxon>Cyclobacteriaceae</taxon>
        <taxon>Belliella</taxon>
    </lineage>
</organism>
<comment type="caution">
    <text evidence="2">The sequence shown here is derived from an EMBL/GenBank/DDBJ whole genome shotgun (WGS) entry which is preliminary data.</text>
</comment>
<dbReference type="InterPro" id="IPR008620">
    <property type="entry name" value="FixH"/>
</dbReference>
<gene>
    <name evidence="2" type="ORF">MM239_07430</name>
</gene>